<evidence type="ECO:0000259" key="8">
    <source>
        <dbReference type="PROSITE" id="PS51146"/>
    </source>
</evidence>
<dbReference type="InterPro" id="IPR010624">
    <property type="entry name" value="KaiC_dom"/>
</dbReference>
<dbReference type="InterPro" id="IPR003593">
    <property type="entry name" value="AAA+_ATPase"/>
</dbReference>
<dbReference type="InterPro" id="IPR027417">
    <property type="entry name" value="P-loop_NTPase"/>
</dbReference>
<organism evidence="9 10">
    <name type="scientific">Archangium minus</name>
    <dbReference type="NCBI Taxonomy" id="83450"/>
    <lineage>
        <taxon>Bacteria</taxon>
        <taxon>Pseudomonadati</taxon>
        <taxon>Myxococcota</taxon>
        <taxon>Myxococcia</taxon>
        <taxon>Myxococcales</taxon>
        <taxon>Cystobacterineae</taxon>
        <taxon>Archangiaceae</taxon>
        <taxon>Archangium</taxon>
    </lineage>
</organism>
<dbReference type="PANTHER" id="PTHR42926:SF1">
    <property type="entry name" value="CIRCADIAN CLOCK OSCILLATOR PROTEIN KAIC 1"/>
    <property type="match status" value="1"/>
</dbReference>
<evidence type="ECO:0000256" key="6">
    <source>
        <dbReference type="ARBA" id="ARBA00022801"/>
    </source>
</evidence>
<dbReference type="PANTHER" id="PTHR42926">
    <property type="match status" value="1"/>
</dbReference>
<dbReference type="PROSITE" id="PS51146">
    <property type="entry name" value="KAIC"/>
    <property type="match status" value="2"/>
</dbReference>
<dbReference type="RefSeq" id="WP_395809503.1">
    <property type="nucleotide sequence ID" value="NZ_CP043494.1"/>
</dbReference>
<keyword evidence="2" id="KW-0597">Phosphoprotein</keyword>
<protein>
    <recommendedName>
        <fullName evidence="1">non-specific serine/threonine protein kinase</fullName>
        <ecNumber evidence="1">2.7.11.1</ecNumber>
    </recommendedName>
</protein>
<evidence type="ECO:0000256" key="7">
    <source>
        <dbReference type="SAM" id="MobiDB-lite"/>
    </source>
</evidence>
<name>A0ABY9X4U2_9BACT</name>
<dbReference type="SUPFAM" id="SSF52540">
    <property type="entry name" value="P-loop containing nucleoside triphosphate hydrolases"/>
    <property type="match status" value="2"/>
</dbReference>
<feature type="compositionally biased region" description="Basic residues" evidence="7">
    <location>
        <begin position="512"/>
        <end position="522"/>
    </location>
</feature>
<dbReference type="InterPro" id="IPR051347">
    <property type="entry name" value="Circadian_clock_KaiC-rel"/>
</dbReference>
<dbReference type="InterPro" id="IPR030665">
    <property type="entry name" value="KaiC"/>
</dbReference>
<accession>A0ABY9X4U2</accession>
<keyword evidence="5" id="KW-0418">Kinase</keyword>
<evidence type="ECO:0000256" key="2">
    <source>
        <dbReference type="ARBA" id="ARBA00022553"/>
    </source>
</evidence>
<feature type="region of interest" description="Disordered" evidence="7">
    <location>
        <begin position="488"/>
        <end position="531"/>
    </location>
</feature>
<keyword evidence="4" id="KW-0677">Repeat</keyword>
<feature type="domain" description="KaiC" evidence="8">
    <location>
        <begin position="16"/>
        <end position="245"/>
    </location>
</feature>
<dbReference type="EC" id="2.7.11.1" evidence="1"/>
<evidence type="ECO:0000313" key="10">
    <source>
        <dbReference type="Proteomes" id="UP001611383"/>
    </source>
</evidence>
<gene>
    <name evidence="9" type="ORF">F0U60_44630</name>
</gene>
<evidence type="ECO:0000256" key="1">
    <source>
        <dbReference type="ARBA" id="ARBA00012513"/>
    </source>
</evidence>
<proteinExistence type="predicted"/>
<dbReference type="Gene3D" id="3.40.50.300">
    <property type="entry name" value="P-loop containing nucleotide triphosphate hydrolases"/>
    <property type="match status" value="2"/>
</dbReference>
<dbReference type="Proteomes" id="UP001611383">
    <property type="component" value="Chromosome"/>
</dbReference>
<dbReference type="SMART" id="SM00382">
    <property type="entry name" value="AAA"/>
    <property type="match status" value="2"/>
</dbReference>
<keyword evidence="10" id="KW-1185">Reference proteome</keyword>
<dbReference type="PIRSF" id="PIRSF039117">
    <property type="entry name" value="KaiC"/>
    <property type="match status" value="1"/>
</dbReference>
<feature type="domain" description="KaiC" evidence="8">
    <location>
        <begin position="251"/>
        <end position="487"/>
    </location>
</feature>
<keyword evidence="3" id="KW-0808">Transferase</keyword>
<evidence type="ECO:0000256" key="4">
    <source>
        <dbReference type="ARBA" id="ARBA00022737"/>
    </source>
</evidence>
<evidence type="ECO:0000313" key="9">
    <source>
        <dbReference type="EMBL" id="WNG50434.1"/>
    </source>
</evidence>
<dbReference type="EMBL" id="CP043494">
    <property type="protein sequence ID" value="WNG50434.1"/>
    <property type="molecule type" value="Genomic_DNA"/>
</dbReference>
<dbReference type="Pfam" id="PF06745">
    <property type="entry name" value="ATPase"/>
    <property type="match status" value="2"/>
</dbReference>
<dbReference type="InterPro" id="IPR014774">
    <property type="entry name" value="KaiC-like_dom"/>
</dbReference>
<evidence type="ECO:0000256" key="5">
    <source>
        <dbReference type="ARBA" id="ARBA00022777"/>
    </source>
</evidence>
<keyword evidence="6" id="KW-0378">Hydrolase</keyword>
<evidence type="ECO:0000256" key="3">
    <source>
        <dbReference type="ARBA" id="ARBA00022679"/>
    </source>
</evidence>
<sequence>MSESETGGSEEQAGEGRVKSGIPRLDFILKGGLKQGGTYALMGPPGGGKTIFANQLCCNHIDNSDGRCVYMTLLIESHAKMVAHLSGLSFFKPEYIPDRLYYVSGYQMVRDEGFSGLLELIRRTLRDRQATLFVMDGMESAEQFATSPQAYREFVHSLQALANMLGCTTLLISNVRERSHVENALVDGVIELSDKLIGPRAVRELTVHKFRGSDYLRGRHEVEITDDGMVIHPRTEIQFSKPPENAREQRVRMGFGLPRLDEMLDGGLPSGSTTALLGSPGTGKTLLGLSFLVEGARQGQHGTYFGFYEPPPRLIEKAEDVGIPLERYVKDGSIELIWQPPLEHFMDSLAEQLLEGLKSQEQKERRRLFIDGAEGFRAAAVYPDRIPRFLSALTNQLRSLDVTTVMTDELELFQPQLNLPTPELANVVETVILLRYLELRSQIYRLLSIMKMRESRYDTSLREFRISREGIDVADSFESAESILSGQARLRGGNGDGKAARKKKGGPGPLKKALKKVRRTGGKGRGGGGGR</sequence>
<reference evidence="9 10" key="1">
    <citation type="submission" date="2019-08" db="EMBL/GenBank/DDBJ databases">
        <title>Archangium and Cystobacter genomes.</title>
        <authorList>
            <person name="Chen I.-C.K."/>
            <person name="Wielgoss S."/>
        </authorList>
    </citation>
    <scope>NUCLEOTIDE SEQUENCE [LARGE SCALE GENOMIC DNA]</scope>
    <source>
        <strain evidence="9 10">Cbm 6</strain>
    </source>
</reference>